<keyword evidence="1" id="KW-0472">Membrane</keyword>
<reference evidence="4" key="1">
    <citation type="submission" date="2018-06" db="EMBL/GenBank/DDBJ databases">
        <authorList>
            <consortium name="Pathogen Informatics"/>
        </authorList>
    </citation>
    <scope>NUCLEOTIDE SEQUENCE [LARGE SCALE GENOMIC DNA]</scope>
    <source>
        <strain evidence="4">NCTC10124</strain>
    </source>
</reference>
<feature type="transmembrane region" description="Helical" evidence="1">
    <location>
        <begin position="21"/>
        <end position="38"/>
    </location>
</feature>
<sequence>MISGFHFSLIYLSIAKITKKIDNSKIIAFSLIFIYFLFVKKSPSVYRSILMIFFGFVFEKFQKFKKW</sequence>
<organism evidence="3 4">
    <name type="scientific">Mycoplasmopsis synoviae</name>
    <name type="common">Mycoplasma synoviae</name>
    <dbReference type="NCBI Taxonomy" id="2109"/>
    <lineage>
        <taxon>Bacteria</taxon>
        <taxon>Bacillati</taxon>
        <taxon>Mycoplasmatota</taxon>
        <taxon>Mycoplasmoidales</taxon>
        <taxon>Metamycoplasmataceae</taxon>
        <taxon>Mycoplasmopsis</taxon>
    </lineage>
</organism>
<evidence type="ECO:0000259" key="2">
    <source>
        <dbReference type="Pfam" id="PF03772"/>
    </source>
</evidence>
<dbReference type="Pfam" id="PF03772">
    <property type="entry name" value="Competence"/>
    <property type="match status" value="1"/>
</dbReference>
<name>A0A3B0P8P8_MYCSY</name>
<proteinExistence type="predicted"/>
<gene>
    <name evidence="3" type="ORF">NCTC10124_00138</name>
</gene>
<feature type="transmembrane region" description="Helical" evidence="1">
    <location>
        <begin position="44"/>
        <end position="61"/>
    </location>
</feature>
<dbReference type="InterPro" id="IPR004477">
    <property type="entry name" value="ComEC_N"/>
</dbReference>
<protein>
    <recommendedName>
        <fullName evidence="2">ComEC/Rec2-related protein domain-containing protein</fullName>
    </recommendedName>
</protein>
<evidence type="ECO:0000313" key="4">
    <source>
        <dbReference type="Proteomes" id="UP000259328"/>
    </source>
</evidence>
<dbReference type="EMBL" id="LS991953">
    <property type="protein sequence ID" value="SYV92417.1"/>
    <property type="molecule type" value="Genomic_DNA"/>
</dbReference>
<feature type="non-terminal residue" evidence="3">
    <location>
        <position position="67"/>
    </location>
</feature>
<keyword evidence="1" id="KW-1133">Transmembrane helix</keyword>
<feature type="domain" description="ComEC/Rec2-related protein" evidence="2">
    <location>
        <begin position="2"/>
        <end position="63"/>
    </location>
</feature>
<keyword evidence="1" id="KW-0812">Transmembrane</keyword>
<evidence type="ECO:0000256" key="1">
    <source>
        <dbReference type="SAM" id="Phobius"/>
    </source>
</evidence>
<accession>A0A3B0P8P8</accession>
<dbReference type="Proteomes" id="UP000259328">
    <property type="component" value="Chromosome"/>
</dbReference>
<evidence type="ECO:0000313" key="3">
    <source>
        <dbReference type="EMBL" id="SYV92417.1"/>
    </source>
</evidence>
<dbReference type="AlphaFoldDB" id="A0A3B0P8P8"/>